<keyword evidence="6 10" id="KW-0472">Membrane</keyword>
<accession>A0ABW2Y3U2</accession>
<keyword evidence="7" id="KW-0869">Chloride channel</keyword>
<evidence type="ECO:0000256" key="10">
    <source>
        <dbReference type="SAM" id="Phobius"/>
    </source>
</evidence>
<feature type="transmembrane region" description="Helical" evidence="10">
    <location>
        <begin position="317"/>
        <end position="337"/>
    </location>
</feature>
<dbReference type="Proteomes" id="UP001597036">
    <property type="component" value="Unassembled WGS sequence"/>
</dbReference>
<gene>
    <name evidence="11" type="ORF">ACFQY8_04165</name>
</gene>
<dbReference type="RefSeq" id="WP_377938644.1">
    <property type="nucleotide sequence ID" value="NZ_JBHTHQ010000021.1"/>
</dbReference>
<reference evidence="12" key="1">
    <citation type="journal article" date="2019" name="Int. J. Syst. Evol. Microbiol.">
        <title>The Global Catalogue of Microorganisms (GCM) 10K type strain sequencing project: providing services to taxonomists for standard genome sequencing and annotation.</title>
        <authorList>
            <consortium name="The Broad Institute Genomics Platform"/>
            <consortium name="The Broad Institute Genome Sequencing Center for Infectious Disease"/>
            <person name="Wu L."/>
            <person name="Ma J."/>
        </authorList>
    </citation>
    <scope>NUCLEOTIDE SEQUENCE [LARGE SCALE GENOMIC DNA]</scope>
    <source>
        <strain evidence="12">CCM 8604</strain>
    </source>
</reference>
<feature type="transmembrane region" description="Helical" evidence="10">
    <location>
        <begin position="119"/>
        <end position="139"/>
    </location>
</feature>
<dbReference type="SUPFAM" id="SSF81340">
    <property type="entry name" value="Clc chloride channel"/>
    <property type="match status" value="1"/>
</dbReference>
<keyword evidence="12" id="KW-1185">Reference proteome</keyword>
<evidence type="ECO:0000256" key="4">
    <source>
        <dbReference type="ARBA" id="ARBA00022989"/>
    </source>
</evidence>
<dbReference type="CDD" id="cd01033">
    <property type="entry name" value="ClC_like"/>
    <property type="match status" value="1"/>
</dbReference>
<keyword evidence="2" id="KW-0813">Transport</keyword>
<keyword evidence="5" id="KW-0406">Ion transport</keyword>
<feature type="transmembrane region" description="Helical" evidence="10">
    <location>
        <begin position="409"/>
        <end position="427"/>
    </location>
</feature>
<evidence type="ECO:0000256" key="6">
    <source>
        <dbReference type="ARBA" id="ARBA00023136"/>
    </source>
</evidence>
<comment type="caution">
    <text evidence="11">The sequence shown here is derived from an EMBL/GenBank/DDBJ whole genome shotgun (WGS) entry which is preliminary data.</text>
</comment>
<dbReference type="PANTHER" id="PTHR43427:SF6">
    <property type="entry name" value="CHLORIDE CHANNEL PROTEIN CLC-E"/>
    <property type="match status" value="1"/>
</dbReference>
<protein>
    <submittedName>
        <fullName evidence="11">Chloride channel protein</fullName>
    </submittedName>
</protein>
<dbReference type="InterPro" id="IPR050368">
    <property type="entry name" value="ClC-type_chloride_channel"/>
</dbReference>
<evidence type="ECO:0000313" key="11">
    <source>
        <dbReference type="EMBL" id="MFD0704940.1"/>
    </source>
</evidence>
<evidence type="ECO:0000256" key="3">
    <source>
        <dbReference type="ARBA" id="ARBA00022692"/>
    </source>
</evidence>
<evidence type="ECO:0000256" key="9">
    <source>
        <dbReference type="ARBA" id="ARBA00023303"/>
    </source>
</evidence>
<dbReference type="InterPro" id="IPR014743">
    <property type="entry name" value="Cl-channel_core"/>
</dbReference>
<proteinExistence type="predicted"/>
<sequence>MSVSCIADSTSIANQPSDINHMRKLSLENWTIVLFTIIVLGMMIGALSASLTLLLELVQHVMQGAQESVSNPSGAGVPWRRAISIIAASIIAAIVWYFLRRKTYVPSVSKAVKGEKMPFFATILHVLLQIFIVGAGMSIGRETAPRELGSMLGQRISAWLRLSARDITVITAVCAGAGFAGVYDAPLAGMFFAVEMLLADVSLRTVMLALGTSAVAAFTGELVKGHKAFYSIPKIELSWQLIVVCCIVGPLMGLIAYYFRKGTTWASKRQTHSVHIVWQLPLVGVLTALVAYFTPTIMGNGRALAQWSYNSNTSTNFIILLLFVFALLKTFITIMTVRSGASGGVLTPAIATGAAVGAIVAIVFLPIFPQLHIGVIALIASAAFLATSQKAPLMASCLMIELSHSSIDSMMVIGIAVGLSVLVSSTLDKYTDK</sequence>
<dbReference type="PRINTS" id="PR00762">
    <property type="entry name" value="CLCHANNEL"/>
</dbReference>
<feature type="transmembrane region" description="Helical" evidence="10">
    <location>
        <begin position="239"/>
        <end position="259"/>
    </location>
</feature>
<dbReference type="EMBL" id="JBHTHQ010000021">
    <property type="protein sequence ID" value="MFD0704940.1"/>
    <property type="molecule type" value="Genomic_DNA"/>
</dbReference>
<keyword evidence="3 10" id="KW-0812">Transmembrane</keyword>
<organism evidence="11 12">
    <name type="scientific">Alloscardovia venturai</name>
    <dbReference type="NCBI Taxonomy" id="1769421"/>
    <lineage>
        <taxon>Bacteria</taxon>
        <taxon>Bacillati</taxon>
        <taxon>Actinomycetota</taxon>
        <taxon>Actinomycetes</taxon>
        <taxon>Bifidobacteriales</taxon>
        <taxon>Bifidobacteriaceae</taxon>
        <taxon>Alloscardovia</taxon>
    </lineage>
</organism>
<feature type="transmembrane region" description="Helical" evidence="10">
    <location>
        <begin position="371"/>
        <end position="388"/>
    </location>
</feature>
<comment type="subcellular location">
    <subcellularLocation>
        <location evidence="1">Membrane</location>
        <topology evidence="1">Multi-pass membrane protein</topology>
    </subcellularLocation>
</comment>
<keyword evidence="9" id="KW-0407">Ion channel</keyword>
<keyword evidence="8" id="KW-0868">Chloride</keyword>
<name>A0ABW2Y3U2_9BIFI</name>
<evidence type="ECO:0000256" key="2">
    <source>
        <dbReference type="ARBA" id="ARBA00022448"/>
    </source>
</evidence>
<feature type="transmembrane region" description="Helical" evidence="10">
    <location>
        <begin position="32"/>
        <end position="58"/>
    </location>
</feature>
<dbReference type="Gene3D" id="1.10.3080.10">
    <property type="entry name" value="Clc chloride channel"/>
    <property type="match status" value="1"/>
</dbReference>
<feature type="transmembrane region" description="Helical" evidence="10">
    <location>
        <begin position="78"/>
        <end position="99"/>
    </location>
</feature>
<dbReference type="PANTHER" id="PTHR43427">
    <property type="entry name" value="CHLORIDE CHANNEL PROTEIN CLC-E"/>
    <property type="match status" value="1"/>
</dbReference>
<feature type="transmembrane region" description="Helical" evidence="10">
    <location>
        <begin position="167"/>
        <end position="194"/>
    </location>
</feature>
<dbReference type="Pfam" id="PF00654">
    <property type="entry name" value="Voltage_CLC"/>
    <property type="match status" value="1"/>
</dbReference>
<evidence type="ECO:0000256" key="7">
    <source>
        <dbReference type="ARBA" id="ARBA00023173"/>
    </source>
</evidence>
<feature type="transmembrane region" description="Helical" evidence="10">
    <location>
        <begin position="280"/>
        <end position="297"/>
    </location>
</feature>
<evidence type="ECO:0000256" key="5">
    <source>
        <dbReference type="ARBA" id="ARBA00023065"/>
    </source>
</evidence>
<dbReference type="InterPro" id="IPR001807">
    <property type="entry name" value="ClC"/>
</dbReference>
<keyword evidence="4 10" id="KW-1133">Transmembrane helix</keyword>
<evidence type="ECO:0000256" key="1">
    <source>
        <dbReference type="ARBA" id="ARBA00004141"/>
    </source>
</evidence>
<evidence type="ECO:0000256" key="8">
    <source>
        <dbReference type="ARBA" id="ARBA00023214"/>
    </source>
</evidence>
<feature type="transmembrane region" description="Helical" evidence="10">
    <location>
        <begin position="344"/>
        <end position="365"/>
    </location>
</feature>
<evidence type="ECO:0000313" key="12">
    <source>
        <dbReference type="Proteomes" id="UP001597036"/>
    </source>
</evidence>